<organism evidence="1">
    <name type="scientific">freshwater metagenome</name>
    <dbReference type="NCBI Taxonomy" id="449393"/>
    <lineage>
        <taxon>unclassified sequences</taxon>
        <taxon>metagenomes</taxon>
        <taxon>ecological metagenomes</taxon>
    </lineage>
</organism>
<evidence type="ECO:0000313" key="1">
    <source>
        <dbReference type="EMBL" id="CAB4667847.1"/>
    </source>
</evidence>
<name>A0A6J6M105_9ZZZZ</name>
<dbReference type="AlphaFoldDB" id="A0A6J6M105"/>
<protein>
    <submittedName>
        <fullName evidence="1">Unannotated protein</fullName>
    </submittedName>
</protein>
<dbReference type="EMBL" id="CAEZWJ010000118">
    <property type="protein sequence ID" value="CAB4667847.1"/>
    <property type="molecule type" value="Genomic_DNA"/>
</dbReference>
<sequence>MKWDCTRGVRKVPHHERTMLVCSFCNPFHVKNLCRSVINVRGGDNRGVCIDGTNNFVGCNSNQFHTELIRNTLSDVDISREVIDVNDYLGTIRAKCDCSH</sequence>
<accession>A0A6J6M105</accession>
<gene>
    <name evidence="1" type="ORF">UFOPK2214_01621</name>
</gene>
<reference evidence="1" key="1">
    <citation type="submission" date="2020-05" db="EMBL/GenBank/DDBJ databases">
        <authorList>
            <person name="Chiriac C."/>
            <person name="Salcher M."/>
            <person name="Ghai R."/>
            <person name="Kavagutti S V."/>
        </authorList>
    </citation>
    <scope>NUCLEOTIDE SEQUENCE</scope>
</reference>
<proteinExistence type="predicted"/>